<reference evidence="10" key="1">
    <citation type="journal article" date="2019" name="bioRxiv">
        <title>The Genome of the Zebra Mussel, Dreissena polymorpha: A Resource for Invasive Species Research.</title>
        <authorList>
            <person name="McCartney M.A."/>
            <person name="Auch B."/>
            <person name="Kono T."/>
            <person name="Mallez S."/>
            <person name="Zhang Y."/>
            <person name="Obille A."/>
            <person name="Becker A."/>
            <person name="Abrahante J.E."/>
            <person name="Garbe J."/>
            <person name="Badalamenti J.P."/>
            <person name="Herman A."/>
            <person name="Mangelson H."/>
            <person name="Liachko I."/>
            <person name="Sullivan S."/>
            <person name="Sone E.D."/>
            <person name="Koren S."/>
            <person name="Silverstein K.A.T."/>
            <person name="Beckman K.B."/>
            <person name="Gohl D.M."/>
        </authorList>
    </citation>
    <scope>NUCLEOTIDE SEQUENCE</scope>
    <source>
        <strain evidence="10">Duluth1</strain>
        <tissue evidence="10">Whole animal</tissue>
    </source>
</reference>
<comment type="subcellular location">
    <subcellularLocation>
        <location evidence="1">Membrane</location>
        <topology evidence="1">Multi-pass membrane protein</topology>
    </subcellularLocation>
</comment>
<keyword evidence="5" id="KW-1015">Disulfide bond</keyword>
<dbReference type="InterPro" id="IPR053231">
    <property type="entry name" value="GPCR_LN-TM7"/>
</dbReference>
<evidence type="ECO:0000256" key="5">
    <source>
        <dbReference type="ARBA" id="ARBA00023157"/>
    </source>
</evidence>
<comment type="caution">
    <text evidence="10">The sequence shown here is derived from an EMBL/GenBank/DDBJ whole genome shotgun (WGS) entry which is preliminary data.</text>
</comment>
<dbReference type="GO" id="GO:0004930">
    <property type="term" value="F:G protein-coupled receptor activity"/>
    <property type="evidence" value="ECO:0007669"/>
    <property type="project" value="InterPro"/>
</dbReference>
<dbReference type="PANTHER" id="PTHR45902:SF1">
    <property type="entry name" value="LATROPHILIN RECEPTOR-LIKE PROTEIN A"/>
    <property type="match status" value="1"/>
</dbReference>
<keyword evidence="4 6" id="KW-0472">Membrane</keyword>
<feature type="transmembrane region" description="Helical" evidence="6">
    <location>
        <begin position="414"/>
        <end position="437"/>
    </location>
</feature>
<evidence type="ECO:0000256" key="3">
    <source>
        <dbReference type="ARBA" id="ARBA00022989"/>
    </source>
</evidence>
<feature type="domain" description="SMB" evidence="9">
    <location>
        <begin position="52"/>
        <end position="100"/>
    </location>
</feature>
<protein>
    <submittedName>
        <fullName evidence="10">Uncharacterized protein</fullName>
    </submittedName>
</protein>
<feature type="transmembrane region" description="Helical" evidence="6">
    <location>
        <begin position="483"/>
        <end position="504"/>
    </location>
</feature>
<keyword evidence="2 6" id="KW-0812">Transmembrane</keyword>
<feature type="transmembrane region" description="Helical" evidence="6">
    <location>
        <begin position="449"/>
        <end position="471"/>
    </location>
</feature>
<dbReference type="Proteomes" id="UP000828390">
    <property type="component" value="Unassembled WGS sequence"/>
</dbReference>
<evidence type="ECO:0000256" key="2">
    <source>
        <dbReference type="ARBA" id="ARBA00022692"/>
    </source>
</evidence>
<feature type="signal peptide" evidence="7">
    <location>
        <begin position="1"/>
        <end position="21"/>
    </location>
</feature>
<feature type="transmembrane region" description="Helical" evidence="6">
    <location>
        <begin position="643"/>
        <end position="663"/>
    </location>
</feature>
<dbReference type="InterPro" id="IPR000832">
    <property type="entry name" value="GPCR_2_secretin-like"/>
</dbReference>
<dbReference type="EMBL" id="JAIWYP010000012">
    <property type="protein sequence ID" value="KAH3723921.1"/>
    <property type="molecule type" value="Genomic_DNA"/>
</dbReference>
<evidence type="ECO:0000256" key="1">
    <source>
        <dbReference type="ARBA" id="ARBA00004141"/>
    </source>
</evidence>
<dbReference type="PANTHER" id="PTHR45902">
    <property type="entry name" value="LATROPHILIN RECEPTOR-LIKE PROTEIN A"/>
    <property type="match status" value="1"/>
</dbReference>
<evidence type="ECO:0000259" key="9">
    <source>
        <dbReference type="PROSITE" id="PS50958"/>
    </source>
</evidence>
<accession>A0A9D4CGM7</accession>
<feature type="domain" description="G-protein coupled receptors family 2 profile 2" evidence="8">
    <location>
        <begin position="412"/>
        <end position="666"/>
    </location>
</feature>
<feature type="transmembrane region" description="Helical" evidence="6">
    <location>
        <begin position="570"/>
        <end position="594"/>
    </location>
</feature>
<dbReference type="PROSITE" id="PS50261">
    <property type="entry name" value="G_PROTEIN_RECEP_F2_4"/>
    <property type="match status" value="1"/>
</dbReference>
<organism evidence="10 11">
    <name type="scientific">Dreissena polymorpha</name>
    <name type="common">Zebra mussel</name>
    <name type="synonym">Mytilus polymorpha</name>
    <dbReference type="NCBI Taxonomy" id="45954"/>
    <lineage>
        <taxon>Eukaryota</taxon>
        <taxon>Metazoa</taxon>
        <taxon>Spiralia</taxon>
        <taxon>Lophotrochozoa</taxon>
        <taxon>Mollusca</taxon>
        <taxon>Bivalvia</taxon>
        <taxon>Autobranchia</taxon>
        <taxon>Heteroconchia</taxon>
        <taxon>Euheterodonta</taxon>
        <taxon>Imparidentia</taxon>
        <taxon>Neoheterodontei</taxon>
        <taxon>Myida</taxon>
        <taxon>Dreissenoidea</taxon>
        <taxon>Dreissenidae</taxon>
        <taxon>Dreissena</taxon>
    </lineage>
</organism>
<dbReference type="AlphaFoldDB" id="A0A9D4CGM7"/>
<dbReference type="CDD" id="cd15039">
    <property type="entry name" value="7tmB3_Methuselah-like"/>
    <property type="match status" value="1"/>
</dbReference>
<evidence type="ECO:0000256" key="7">
    <source>
        <dbReference type="SAM" id="SignalP"/>
    </source>
</evidence>
<keyword evidence="7" id="KW-0732">Signal</keyword>
<evidence type="ECO:0000256" key="4">
    <source>
        <dbReference type="ARBA" id="ARBA00023136"/>
    </source>
</evidence>
<dbReference type="InterPro" id="IPR001212">
    <property type="entry name" value="Somatomedin_B_dom"/>
</dbReference>
<feature type="transmembrane region" description="Helical" evidence="6">
    <location>
        <begin position="615"/>
        <end position="637"/>
    </location>
</feature>
<sequence>MFTKECIWLLCVQSITLTILGNSTDPTLLADGPTSTEMASTLFSWKVVWNIDSQNCVAKRSCPETHGTEVSNCYCDNLCGTLNDCCVGYTRVQNVKLQPQQFICSNVIEDEFWGIVMVGKCDSKWKDTEVKELCESRWFFYNRTIVHDTPVTDKINITYRNMYCARCNYVTEYTYWISEQTCINSSYLNITHACWQKPLITKTFPYRKCNPKNYVTNCSIKSKTFLTTVNLCETESHFLVFHASGKFYRNEYCAECNGIERSEMFCKRNIFVTITEFSGDAYQPDSFRILVDLNQRYNIPPLLQTACGNDELYDPTRGVCRETMCPKLTGWHNGQCVDLLDSFPSDKNENCTWIKLNIDEYVFVDQTLLFVKETQTLYEEDKYITNGSSVFICKNLSNALTTSFPSIHNTVERYVTLVCLSISVLSLFITTAVYCVFGKLRNMAGKLLLSLMITLMNGQISFLISSALPAFRVWCQLVSIAMHYLFLSSFCWMNTISINLWTTFARANVSQESKGILEKRYIKCLCYALITPGIIVISALIFEFSNIVDADSQLRPTYGKSICWITSRDALLLFFLGPLALMKAFDIVAFFVTACHIASARRKSKAANRKNTCTLIVYLKLSIIMGLTWALACVASFVDSVVLWYLFIAFNSLQGLFIALGFLSTKRVRRLVREAYVSSTLSSQLTS</sequence>
<reference evidence="10" key="2">
    <citation type="submission" date="2020-11" db="EMBL/GenBank/DDBJ databases">
        <authorList>
            <person name="McCartney M.A."/>
            <person name="Auch B."/>
            <person name="Kono T."/>
            <person name="Mallez S."/>
            <person name="Becker A."/>
            <person name="Gohl D.M."/>
            <person name="Silverstein K.A.T."/>
            <person name="Koren S."/>
            <person name="Bechman K.B."/>
            <person name="Herman A."/>
            <person name="Abrahante J.E."/>
            <person name="Garbe J."/>
        </authorList>
    </citation>
    <scope>NUCLEOTIDE SEQUENCE</scope>
    <source>
        <strain evidence="10">Duluth1</strain>
        <tissue evidence="10">Whole animal</tissue>
    </source>
</reference>
<evidence type="ECO:0000256" key="6">
    <source>
        <dbReference type="SAM" id="Phobius"/>
    </source>
</evidence>
<dbReference type="Gene3D" id="4.10.410.20">
    <property type="match status" value="1"/>
</dbReference>
<dbReference type="Gene3D" id="1.20.1070.10">
    <property type="entry name" value="Rhodopsin 7-helix transmembrane proteins"/>
    <property type="match status" value="1"/>
</dbReference>
<feature type="chain" id="PRO_5039235446" evidence="7">
    <location>
        <begin position="22"/>
        <end position="687"/>
    </location>
</feature>
<evidence type="ECO:0000259" key="8">
    <source>
        <dbReference type="PROSITE" id="PS50261"/>
    </source>
</evidence>
<evidence type="ECO:0000313" key="11">
    <source>
        <dbReference type="Proteomes" id="UP000828390"/>
    </source>
</evidence>
<dbReference type="InterPro" id="IPR017981">
    <property type="entry name" value="GPCR_2-like_7TM"/>
</dbReference>
<dbReference type="Pfam" id="PF00002">
    <property type="entry name" value="7tm_2"/>
    <property type="match status" value="1"/>
</dbReference>
<gene>
    <name evidence="10" type="ORF">DPMN_049719</name>
</gene>
<dbReference type="PROSITE" id="PS50958">
    <property type="entry name" value="SMB_2"/>
    <property type="match status" value="1"/>
</dbReference>
<proteinExistence type="predicted"/>
<feature type="transmembrane region" description="Helical" evidence="6">
    <location>
        <begin position="524"/>
        <end position="542"/>
    </location>
</feature>
<keyword evidence="3 6" id="KW-1133">Transmembrane helix</keyword>
<dbReference type="GO" id="GO:0007166">
    <property type="term" value="P:cell surface receptor signaling pathway"/>
    <property type="evidence" value="ECO:0007669"/>
    <property type="project" value="InterPro"/>
</dbReference>
<keyword evidence="11" id="KW-1185">Reference proteome</keyword>
<evidence type="ECO:0000313" key="10">
    <source>
        <dbReference type="EMBL" id="KAH3723921.1"/>
    </source>
</evidence>
<name>A0A9D4CGM7_DREPO</name>
<dbReference type="GO" id="GO:0016020">
    <property type="term" value="C:membrane"/>
    <property type="evidence" value="ECO:0007669"/>
    <property type="project" value="UniProtKB-SubCell"/>
</dbReference>